<gene>
    <name evidence="1" type="ORF">KCH_06080</name>
</gene>
<organism evidence="1 2">
    <name type="scientific">Kitasatospora cheerisanensis KCTC 2395</name>
    <dbReference type="NCBI Taxonomy" id="1348663"/>
    <lineage>
        <taxon>Bacteria</taxon>
        <taxon>Bacillati</taxon>
        <taxon>Actinomycetota</taxon>
        <taxon>Actinomycetes</taxon>
        <taxon>Kitasatosporales</taxon>
        <taxon>Streptomycetaceae</taxon>
        <taxon>Kitasatospora</taxon>
    </lineage>
</organism>
<evidence type="ECO:0000313" key="1">
    <source>
        <dbReference type="EMBL" id="KDN87636.1"/>
    </source>
</evidence>
<comment type="caution">
    <text evidence="1">The sequence shown here is derived from an EMBL/GenBank/DDBJ whole genome shotgun (WGS) entry which is preliminary data.</text>
</comment>
<proteinExistence type="predicted"/>
<accession>A0A066ZBF7</accession>
<sequence>MRHGGLLGAGGAGDDACGRVPMLATRGAVDQSPGGGGGGG</sequence>
<dbReference type="EMBL" id="JNBY01000024">
    <property type="protein sequence ID" value="KDN87636.1"/>
    <property type="molecule type" value="Genomic_DNA"/>
</dbReference>
<reference evidence="1 2" key="1">
    <citation type="submission" date="2014-05" db="EMBL/GenBank/DDBJ databases">
        <title>Draft Genome Sequence of Kitasatospora cheerisanensis KCTC 2395.</title>
        <authorList>
            <person name="Nam D.H."/>
        </authorList>
    </citation>
    <scope>NUCLEOTIDE SEQUENCE [LARGE SCALE GENOMIC DNA]</scope>
    <source>
        <strain evidence="1 2">KCTC 2395</strain>
    </source>
</reference>
<dbReference type="HOGENOM" id="CLU_3291027_0_0_11"/>
<keyword evidence="2" id="KW-1185">Reference proteome</keyword>
<protein>
    <submittedName>
        <fullName evidence="1">Uncharacterized protein</fullName>
    </submittedName>
</protein>
<dbReference type="AlphaFoldDB" id="A0A066ZBF7"/>
<evidence type="ECO:0000313" key="2">
    <source>
        <dbReference type="Proteomes" id="UP000027178"/>
    </source>
</evidence>
<dbReference type="PATRIC" id="fig|1348663.4.peg.579"/>
<dbReference type="Proteomes" id="UP000027178">
    <property type="component" value="Unassembled WGS sequence"/>
</dbReference>
<name>A0A066ZBF7_9ACTN</name>